<feature type="region of interest" description="Disordered" evidence="1">
    <location>
        <begin position="1"/>
        <end position="20"/>
    </location>
</feature>
<evidence type="ECO:0000256" key="1">
    <source>
        <dbReference type="SAM" id="MobiDB-lite"/>
    </source>
</evidence>
<evidence type="ECO:0008006" key="4">
    <source>
        <dbReference type="Google" id="ProtNLM"/>
    </source>
</evidence>
<dbReference type="RefSeq" id="WP_265545201.1">
    <property type="nucleotide sequence ID" value="NZ_CP098740.1"/>
</dbReference>
<reference evidence="2" key="1">
    <citation type="journal article" date="2022" name="Front. Microbiol.">
        <title>Mirubactin C rescues the lethal effect of cell wall biosynthesis mutations in Bacillus subtilis.</title>
        <authorList>
            <person name="Kepplinger B."/>
            <person name="Wen X."/>
            <person name="Tyler A.R."/>
            <person name="Kim B.Y."/>
            <person name="Brown J."/>
            <person name="Banks P."/>
            <person name="Dashti Y."/>
            <person name="Mackenzie E.S."/>
            <person name="Wills C."/>
            <person name="Kawai Y."/>
            <person name="Waldron K.J."/>
            <person name="Allenby N.E.E."/>
            <person name="Wu L.J."/>
            <person name="Hall M.J."/>
            <person name="Errington J."/>
        </authorList>
    </citation>
    <scope>NUCLEOTIDE SEQUENCE</scope>
    <source>
        <strain evidence="2">MDA8-470</strain>
    </source>
</reference>
<dbReference type="EMBL" id="CP098740">
    <property type="protein sequence ID" value="UZK57021.1"/>
    <property type="molecule type" value="Genomic_DNA"/>
</dbReference>
<evidence type="ECO:0000313" key="2">
    <source>
        <dbReference type="EMBL" id="UZK57021.1"/>
    </source>
</evidence>
<name>A0ABY6PYW1_9ACTN</name>
<feature type="compositionally biased region" description="Low complexity" evidence="1">
    <location>
        <begin position="1"/>
        <end position="12"/>
    </location>
</feature>
<sequence>MTDTETPAAPEAPEAPRPPLVRRLLRSRTVRAATAAALAGALLGAGTVAWRTDTLPLLGPSPCWDSLGSGSMDALFGDRRTEVEEQALHNDPMGDTGSYGQCRVTSYDGDRARRQVTVNVRRLDGLRGTDSQDWPREFLSSGMVPLGDGLPGMTSSSRAWIALPQACTGRDDFTGPTVVDIGMGRADFEVSSEYTLRDRAALTGALLDAVNGVIDDFGCSGTYREPRDLPAPVEWDTTRPSTFCGIKGLALPAAYRKDLRETRVSGEGGPARICEAGYDSAEKAVRLTTVTDPVLAEIYSSDALHSGAPVKGTRGYGKVGGNRAVYRAVCQTGQVMFVLEQLRPAGPGTRFTFTHDLLPAYVAAESERIGCGPQKVTFPKSSAS</sequence>
<proteinExistence type="predicted"/>
<evidence type="ECO:0000313" key="3">
    <source>
        <dbReference type="Proteomes" id="UP001164963"/>
    </source>
</evidence>
<protein>
    <recommendedName>
        <fullName evidence="4">LigA protein</fullName>
    </recommendedName>
</protein>
<accession>A0ABY6PYW1</accession>
<dbReference type="Proteomes" id="UP001164963">
    <property type="component" value="Chromosome"/>
</dbReference>
<organism evidence="2 3">
    <name type="scientific">Streptomyces drozdowiczii</name>
    <dbReference type="NCBI Taxonomy" id="202862"/>
    <lineage>
        <taxon>Bacteria</taxon>
        <taxon>Bacillati</taxon>
        <taxon>Actinomycetota</taxon>
        <taxon>Actinomycetes</taxon>
        <taxon>Kitasatosporales</taxon>
        <taxon>Streptomycetaceae</taxon>
        <taxon>Streptomyces</taxon>
    </lineage>
</organism>
<gene>
    <name evidence="2" type="ORF">NEH16_25665</name>
</gene>
<keyword evidence="3" id="KW-1185">Reference proteome</keyword>